<gene>
    <name evidence="1" type="ORF">ACFVKH_11980</name>
</gene>
<sequence length="172" mass="19558">MPKFSTQRDWQLAQALMQPALIRVIDNIRKQLEASSWQGSYQTEQVWPTDATPAQKQQFEDLQGQIRQAQSVAEIDQIEQQLALLPTPTPLYELQLKAGNQLQTVDVWQLCYQVCFRDYTPPGDEDYPVAVDSQLLNEEAGSIDWDKLDEKASQIIGHIFEQLPPTEAQGEG</sequence>
<proteinExistence type="predicted"/>
<name>A0ABW6IFN7_9CYAN</name>
<evidence type="ECO:0000313" key="1">
    <source>
        <dbReference type="EMBL" id="MFE4107003.1"/>
    </source>
</evidence>
<keyword evidence="2" id="KW-1185">Reference proteome</keyword>
<dbReference type="Proteomes" id="UP001600165">
    <property type="component" value="Unassembled WGS sequence"/>
</dbReference>
<accession>A0ABW6IFN7</accession>
<dbReference type="RefSeq" id="WP_377965298.1">
    <property type="nucleotide sequence ID" value="NZ_JBHZOL010000075.1"/>
</dbReference>
<comment type="caution">
    <text evidence="1">The sequence shown here is derived from an EMBL/GenBank/DDBJ whole genome shotgun (WGS) entry which is preliminary data.</text>
</comment>
<reference evidence="1 2" key="1">
    <citation type="submission" date="2024-10" db="EMBL/GenBank/DDBJ databases">
        <authorList>
            <person name="Ratan Roy A."/>
            <person name="Morales Sandoval P.H."/>
            <person name="De Los Santos Villalobos S."/>
            <person name="Chakraborty S."/>
            <person name="Mukherjee J."/>
        </authorList>
    </citation>
    <scope>NUCLEOTIDE SEQUENCE [LARGE SCALE GENOMIC DNA]</scope>
    <source>
        <strain evidence="1 2">S1</strain>
    </source>
</reference>
<dbReference type="EMBL" id="JBHZOL010000075">
    <property type="protein sequence ID" value="MFE4107003.1"/>
    <property type="molecule type" value="Genomic_DNA"/>
</dbReference>
<protein>
    <submittedName>
        <fullName evidence="1">Uncharacterized protein</fullName>
    </submittedName>
</protein>
<organism evidence="1 2">
    <name type="scientific">Almyronema epifaneia S1</name>
    <dbReference type="NCBI Taxonomy" id="2991925"/>
    <lineage>
        <taxon>Bacteria</taxon>
        <taxon>Bacillati</taxon>
        <taxon>Cyanobacteriota</taxon>
        <taxon>Cyanophyceae</taxon>
        <taxon>Nodosilineales</taxon>
        <taxon>Nodosilineaceae</taxon>
        <taxon>Almyronema</taxon>
        <taxon>Almyronema epifaneia</taxon>
    </lineage>
</organism>
<evidence type="ECO:0000313" key="2">
    <source>
        <dbReference type="Proteomes" id="UP001600165"/>
    </source>
</evidence>